<evidence type="ECO:0000313" key="19">
    <source>
        <dbReference type="Proteomes" id="UP001202479"/>
    </source>
</evidence>
<name>A0AAI9WVZ8_9ASCO</name>
<evidence type="ECO:0000256" key="14">
    <source>
        <dbReference type="ARBA" id="ARBA00030453"/>
    </source>
</evidence>
<proteinExistence type="inferred from homology"/>
<evidence type="ECO:0000256" key="8">
    <source>
        <dbReference type="ARBA" id="ARBA00022701"/>
    </source>
</evidence>
<comment type="subunit">
    <text evidence="15">Component of the DASH complex consisting of ASK1, DAD1, DAD2, DAD3, DAD4, DAM1, DUO1, HSK3, SPC19 and SPC34, with a stoichiometry of one copy of each subunit per complex. Multiple DASH complexes oligomerize to form a ring that encircles spindle microtubules and organizes the rod-like NDC80 complexes of the outer kinetochore. DASH complex oligomerization strengthens microtubule attachments. Within the complex, DAM1 and DUO1 may form the microtubule connections. On cytoplasmic microtubules, DASH complexes appear to form patches instead of rings. Interacts with the outer kinetochore component NDC80; the interaction is direct.</text>
</comment>
<evidence type="ECO:0000256" key="5">
    <source>
        <dbReference type="ARBA" id="ARBA00020497"/>
    </source>
</evidence>
<dbReference type="EMBL" id="JAHUZD010000142">
    <property type="protein sequence ID" value="KAI3402710.2"/>
    <property type="molecule type" value="Genomic_DNA"/>
</dbReference>
<evidence type="ECO:0000256" key="6">
    <source>
        <dbReference type="ARBA" id="ARBA00022454"/>
    </source>
</evidence>
<keyword evidence="6" id="KW-0158">Chromosome</keyword>
<dbReference type="InterPro" id="IPR013962">
    <property type="entry name" value="DASH_Dam1"/>
</dbReference>
<evidence type="ECO:0000256" key="10">
    <source>
        <dbReference type="ARBA" id="ARBA00022838"/>
    </source>
</evidence>
<feature type="coiled-coil region" evidence="16">
    <location>
        <begin position="117"/>
        <end position="151"/>
    </location>
</feature>
<feature type="region of interest" description="Disordered" evidence="17">
    <location>
        <begin position="249"/>
        <end position="272"/>
    </location>
</feature>
<keyword evidence="9" id="KW-0159">Chromosome partition</keyword>
<evidence type="ECO:0000256" key="1">
    <source>
        <dbReference type="ARBA" id="ARBA00004123"/>
    </source>
</evidence>
<comment type="subcellular location">
    <subcellularLocation>
        <location evidence="3">Chromosome</location>
        <location evidence="3">Centromere</location>
        <location evidence="3">Kinetochore</location>
    </subcellularLocation>
    <subcellularLocation>
        <location evidence="2">Cytoplasm</location>
        <location evidence="2">Cytoskeleton</location>
        <location evidence="2">Spindle</location>
    </subcellularLocation>
    <subcellularLocation>
        <location evidence="1">Nucleus</location>
    </subcellularLocation>
</comment>
<protein>
    <recommendedName>
        <fullName evidence="5">DASH complex subunit DAM1</fullName>
    </recommendedName>
    <alternativeName>
        <fullName evidence="14">Outer kinetochore protein DAM1</fullName>
    </alternativeName>
</protein>
<keyword evidence="11" id="KW-0206">Cytoskeleton</keyword>
<keyword evidence="19" id="KW-1185">Reference proteome</keyword>
<evidence type="ECO:0000256" key="7">
    <source>
        <dbReference type="ARBA" id="ARBA00022490"/>
    </source>
</evidence>
<evidence type="ECO:0000256" key="4">
    <source>
        <dbReference type="ARBA" id="ARBA00010073"/>
    </source>
</evidence>
<evidence type="ECO:0000256" key="3">
    <source>
        <dbReference type="ARBA" id="ARBA00004629"/>
    </source>
</evidence>
<evidence type="ECO:0000256" key="2">
    <source>
        <dbReference type="ARBA" id="ARBA00004186"/>
    </source>
</evidence>
<feature type="region of interest" description="Disordered" evidence="17">
    <location>
        <begin position="167"/>
        <end position="234"/>
    </location>
</feature>
<dbReference type="PANTHER" id="PTHR28113">
    <property type="entry name" value="DASH COMPLEX SUBUNIT DAM1"/>
    <property type="match status" value="1"/>
</dbReference>
<keyword evidence="10" id="KW-0995">Kinetochore</keyword>
<evidence type="ECO:0000256" key="15">
    <source>
        <dbReference type="ARBA" id="ARBA00047036"/>
    </source>
</evidence>
<dbReference type="RefSeq" id="XP_049178457.1">
    <property type="nucleotide sequence ID" value="XM_049326047.1"/>
</dbReference>
<reference evidence="18" key="1">
    <citation type="journal article" date="2022" name="DNA Res.">
        <title>Genome analysis of five recently described species of the CUG-Ser clade uncovers Candida theae as a new hybrid lineage with pathogenic potential in the Candida parapsilosis species complex.</title>
        <authorList>
            <person name="Mixao V."/>
            <person name="Del Olmo V."/>
            <person name="Hegedusova E."/>
            <person name="Saus E."/>
            <person name="Pryszcz L."/>
            <person name="Cillingova A."/>
            <person name="Nosek J."/>
            <person name="Gabaldon T."/>
        </authorList>
    </citation>
    <scope>NUCLEOTIDE SEQUENCE</scope>
    <source>
        <strain evidence="18">CBS 10844</strain>
    </source>
</reference>
<feature type="compositionally biased region" description="Polar residues" evidence="17">
    <location>
        <begin position="205"/>
        <end position="232"/>
    </location>
</feature>
<dbReference type="GO" id="GO:0044732">
    <property type="term" value="C:mitotic spindle pole body"/>
    <property type="evidence" value="ECO:0007669"/>
    <property type="project" value="TreeGrafter"/>
</dbReference>
<feature type="region of interest" description="Disordered" evidence="17">
    <location>
        <begin position="1"/>
        <end position="44"/>
    </location>
</feature>
<dbReference type="PANTHER" id="PTHR28113:SF1">
    <property type="entry name" value="DASH COMPLEX SUBUNIT DAM1"/>
    <property type="match status" value="1"/>
</dbReference>
<evidence type="ECO:0000256" key="12">
    <source>
        <dbReference type="ARBA" id="ARBA00023242"/>
    </source>
</evidence>
<evidence type="ECO:0000256" key="13">
    <source>
        <dbReference type="ARBA" id="ARBA00023328"/>
    </source>
</evidence>
<evidence type="ECO:0000256" key="9">
    <source>
        <dbReference type="ARBA" id="ARBA00022829"/>
    </source>
</evidence>
<feature type="compositionally biased region" description="Polar residues" evidence="17">
    <location>
        <begin position="1"/>
        <end position="11"/>
    </location>
</feature>
<evidence type="ECO:0000313" key="18">
    <source>
        <dbReference type="EMBL" id="KAI3402710.2"/>
    </source>
</evidence>
<sequence length="272" mass="30590">MPGSRPTTPSGDNRRISRRHSRRSSGSFPPQSPHHYPIDADNLPMDSPDIVEKFRDIADQMEDLDVNMRDLSHIHSAISSQFNESFASFLYGLSITMWCVDFPTIPSRAEWERIEMKEKKREELVSMRQKLADAERLNGELKTRLAEESRSTPGGAGMGIGAIREKKKRPVARANHTPEPDYLGKSANFANNRKSRIPQPINRPVTASTATVSVIPTTSTRSMGKTGPNLNQPPRYMQGLFENNLTNSRVTKTGMTATQKKPMKTTQRPPFR</sequence>
<dbReference type="GeneID" id="73382206"/>
<keyword evidence="13" id="KW-0137">Centromere</keyword>
<accession>A0AAI9WVZ8</accession>
<keyword evidence="16" id="KW-0175">Coiled coil</keyword>
<dbReference type="GO" id="GO:1990758">
    <property type="term" value="P:mitotic sister chromatid biorientation"/>
    <property type="evidence" value="ECO:0007669"/>
    <property type="project" value="TreeGrafter"/>
</dbReference>
<dbReference type="GO" id="GO:0042729">
    <property type="term" value="C:DASH complex"/>
    <property type="evidence" value="ECO:0007669"/>
    <property type="project" value="InterPro"/>
</dbReference>
<evidence type="ECO:0000256" key="17">
    <source>
        <dbReference type="SAM" id="MobiDB-lite"/>
    </source>
</evidence>
<evidence type="ECO:0000256" key="16">
    <source>
        <dbReference type="SAM" id="Coils"/>
    </source>
</evidence>
<keyword evidence="7" id="KW-0963">Cytoplasm</keyword>
<dbReference type="Proteomes" id="UP001202479">
    <property type="component" value="Unassembled WGS sequence"/>
</dbReference>
<evidence type="ECO:0000256" key="11">
    <source>
        <dbReference type="ARBA" id="ARBA00023212"/>
    </source>
</evidence>
<comment type="similarity">
    <text evidence="4">Belongs to the DASH complex DAM1 family.</text>
</comment>
<dbReference type="AlphaFoldDB" id="A0AAI9WVZ8"/>
<keyword evidence="8" id="KW-0493">Microtubule</keyword>
<keyword evidence="12" id="KW-0539">Nucleus</keyword>
<comment type="caution">
    <text evidence="18">The sequence shown here is derived from an EMBL/GenBank/DDBJ whole genome shotgun (WGS) entry which is preliminary data.</text>
</comment>
<gene>
    <name evidence="18" type="ORF">KGF56_004591</name>
</gene>
<organism evidence="18 19">
    <name type="scientific">Candida oxycetoniae</name>
    <dbReference type="NCBI Taxonomy" id="497107"/>
    <lineage>
        <taxon>Eukaryota</taxon>
        <taxon>Fungi</taxon>
        <taxon>Dikarya</taxon>
        <taxon>Ascomycota</taxon>
        <taxon>Saccharomycotina</taxon>
        <taxon>Pichiomycetes</taxon>
        <taxon>Debaryomycetaceae</taxon>
        <taxon>Candida/Lodderomyces clade</taxon>
        <taxon>Candida</taxon>
    </lineage>
</organism>
<dbReference type="Pfam" id="PF08653">
    <property type="entry name" value="DASH_Dam1"/>
    <property type="match status" value="1"/>
</dbReference>
<dbReference type="GO" id="GO:1990537">
    <property type="term" value="C:mitotic spindle polar microtubule"/>
    <property type="evidence" value="ECO:0007669"/>
    <property type="project" value="TreeGrafter"/>
</dbReference>